<keyword evidence="8 10" id="KW-0442">Lipid degradation</keyword>
<comment type="cofactor">
    <cofactor evidence="2 10">
        <name>Ca(2+)</name>
        <dbReference type="ChEBI" id="CHEBI:29108"/>
    </cofactor>
</comment>
<dbReference type="InterPro" id="IPR024632">
    <property type="entry name" value="PLipase_D_C"/>
</dbReference>
<evidence type="ECO:0000256" key="4">
    <source>
        <dbReference type="ARBA" id="ARBA00022723"/>
    </source>
</evidence>
<evidence type="ECO:0000256" key="2">
    <source>
        <dbReference type="ARBA" id="ARBA00001913"/>
    </source>
</evidence>
<evidence type="ECO:0000313" key="14">
    <source>
        <dbReference type="Proteomes" id="UP000886520"/>
    </source>
</evidence>
<evidence type="ECO:0000313" key="13">
    <source>
        <dbReference type="EMBL" id="KAI5081799.1"/>
    </source>
</evidence>
<feature type="domain" description="PLD phosphodiesterase" evidence="12">
    <location>
        <begin position="720"/>
        <end position="747"/>
    </location>
</feature>
<keyword evidence="7 10" id="KW-0106">Calcium</keyword>
<dbReference type="GO" id="GO:0046470">
    <property type="term" value="P:phosphatidylcholine metabolic process"/>
    <property type="evidence" value="ECO:0007669"/>
    <property type="project" value="InterPro"/>
</dbReference>
<keyword evidence="9" id="KW-0443">Lipid metabolism</keyword>
<comment type="caution">
    <text evidence="13">The sequence shown here is derived from an EMBL/GenBank/DDBJ whole genome shotgun (WGS) entry which is preliminary data.</text>
</comment>
<sequence>MQALRRLKRVCLLNLCCQCQEIVTSQSEVGDDRVHAFHGVLLATICEAMEIENEHRQTHHFLRKLCTCYERQIVEEIQEFLHVGKGLSKLYVTLDFGVARVARTRIVKHAPFNPTWNESFHVFCAFELEANEGLTIHVKDDLPFGSMVVGKVHIPPCSLLSGEVTEEWYDICSNHDCTKKRGKLLVRLQFVKVEDDPYVGWAKGLKHAMSSVHYSFFRQERGNKIRLYQDAHMHEGFMPPIPLHGNRFNEPTRCWEDIFKALAQAKHIIYIAGWSVYTKITLIRDMERMIPGAEGITLGDLLKRKSQEGVQVLLLVWDDQTSISVLGVRTPGVMHTHDENTEEYFKGTKVHCVLCPRNPDDGASLVQGIETRMMFTHHQKTLVVDIEDEEVKSKELEGAPYCESEVDNSSSNKRRRLAAFVGGIDLCDGRYDTQSHSLFHTLGTPAHKDDFHQTNFEGASRSLGGPREPWHDVHAMVEGPCAWDILFNFEQRWRRQATHKTGALKNLKEIPELWPPQAVIAEDDEEAWNAQVFRSIDEGDVLGFPRNPECAAAMGLVVGKEHTIDRSIQDAYICAIRRAQHFIYMENQYFVGGAASWREHKDGGASQLIPMELTMKIVKKIEAGERFAAYVLVPMWPEGVPESSSVQDILLWQRLTVEMMYRRIARALKEQGMDGHAKPTDYLNFFCLGNRESPSPNEYRPPGAPHPGSHYSLAQHHRRFMIYVHAKTMIVDDEYIIVGSANCNQRSMDGGRDSEIAIGAYQPHHLVHRTYGERPKGKVHGFRLSLWYEHLGELHDDFLHPETIECVCRVRARSQHLWDLYTQNDIVEMPGHLLLYPMAVCSNGDLKPLHGYECFPDTKAPVFGAHAPIMPSILTV</sequence>
<dbReference type="PANTHER" id="PTHR18896">
    <property type="entry name" value="PHOSPHOLIPASE D"/>
    <property type="match status" value="1"/>
</dbReference>
<evidence type="ECO:0000256" key="6">
    <source>
        <dbReference type="ARBA" id="ARBA00022801"/>
    </source>
</evidence>
<dbReference type="Gene3D" id="3.30.870.10">
    <property type="entry name" value="Endonuclease Chain A"/>
    <property type="match status" value="2"/>
</dbReference>
<evidence type="ECO:0000259" key="11">
    <source>
        <dbReference type="PROSITE" id="PS50004"/>
    </source>
</evidence>
<dbReference type="CDD" id="cd09139">
    <property type="entry name" value="PLDc_pPLD_like_1"/>
    <property type="match status" value="1"/>
</dbReference>
<proteinExistence type="inferred from homology"/>
<accession>A0A9D4V955</accession>
<dbReference type="InterPro" id="IPR011402">
    <property type="entry name" value="PLipase_D_pln"/>
</dbReference>
<keyword evidence="6 10" id="KW-0378">Hydrolase</keyword>
<comment type="similarity">
    <text evidence="3 10">Belongs to the phospholipase D family. C2-PLD subfamily.</text>
</comment>
<dbReference type="InterPro" id="IPR000008">
    <property type="entry name" value="C2_dom"/>
</dbReference>
<evidence type="ECO:0000256" key="1">
    <source>
        <dbReference type="ARBA" id="ARBA00000798"/>
    </source>
</evidence>
<evidence type="ECO:0000256" key="5">
    <source>
        <dbReference type="ARBA" id="ARBA00022737"/>
    </source>
</evidence>
<evidence type="ECO:0000256" key="8">
    <source>
        <dbReference type="ARBA" id="ARBA00022963"/>
    </source>
</evidence>
<keyword evidence="4" id="KW-0479">Metal-binding</keyword>
<reference evidence="13" key="1">
    <citation type="submission" date="2021-01" db="EMBL/GenBank/DDBJ databases">
        <title>Adiantum capillus-veneris genome.</title>
        <authorList>
            <person name="Fang Y."/>
            <person name="Liao Q."/>
        </authorList>
    </citation>
    <scope>NUCLEOTIDE SEQUENCE</scope>
    <source>
        <strain evidence="13">H3</strain>
        <tissue evidence="13">Leaf</tissue>
    </source>
</reference>
<evidence type="ECO:0000256" key="3">
    <source>
        <dbReference type="ARBA" id="ARBA00010683"/>
    </source>
</evidence>
<dbReference type="SUPFAM" id="SSF56024">
    <property type="entry name" value="Phospholipase D/nuclease"/>
    <property type="match status" value="2"/>
</dbReference>
<comment type="function">
    <text evidence="10">Hydrolyzes glycerol-phospholipids at the terminal phosphodiesteric bond.</text>
</comment>
<dbReference type="OrthoDB" id="1854546at2759"/>
<dbReference type="Pfam" id="PF12357">
    <property type="entry name" value="PLD_C"/>
    <property type="match status" value="1"/>
</dbReference>
<organism evidence="13 14">
    <name type="scientific">Adiantum capillus-veneris</name>
    <name type="common">Maidenhair fern</name>
    <dbReference type="NCBI Taxonomy" id="13818"/>
    <lineage>
        <taxon>Eukaryota</taxon>
        <taxon>Viridiplantae</taxon>
        <taxon>Streptophyta</taxon>
        <taxon>Embryophyta</taxon>
        <taxon>Tracheophyta</taxon>
        <taxon>Polypodiopsida</taxon>
        <taxon>Polypodiidae</taxon>
        <taxon>Polypodiales</taxon>
        <taxon>Pteridineae</taxon>
        <taxon>Pteridaceae</taxon>
        <taxon>Vittarioideae</taxon>
        <taxon>Adiantum</taxon>
    </lineage>
</organism>
<evidence type="ECO:0000256" key="7">
    <source>
        <dbReference type="ARBA" id="ARBA00022837"/>
    </source>
</evidence>
<gene>
    <name evidence="13" type="ORF">GOP47_0001542</name>
</gene>
<evidence type="ECO:0000256" key="9">
    <source>
        <dbReference type="ARBA" id="ARBA00023098"/>
    </source>
</evidence>
<dbReference type="InterPro" id="IPR035892">
    <property type="entry name" value="C2_domain_sf"/>
</dbReference>
<dbReference type="GO" id="GO:0004630">
    <property type="term" value="F:phospholipase D activity"/>
    <property type="evidence" value="ECO:0007669"/>
    <property type="project" value="UniProtKB-EC"/>
</dbReference>
<dbReference type="SMART" id="SM00155">
    <property type="entry name" value="PLDc"/>
    <property type="match status" value="2"/>
</dbReference>
<dbReference type="GO" id="GO:0005509">
    <property type="term" value="F:calcium ion binding"/>
    <property type="evidence" value="ECO:0007669"/>
    <property type="project" value="InterPro"/>
</dbReference>
<protein>
    <recommendedName>
        <fullName evidence="10">Phospholipase D</fullName>
        <ecNumber evidence="10">3.1.4.4</ecNumber>
    </recommendedName>
</protein>
<dbReference type="EMBL" id="JABFUD020000003">
    <property type="protein sequence ID" value="KAI5081799.1"/>
    <property type="molecule type" value="Genomic_DNA"/>
</dbReference>
<dbReference type="SUPFAM" id="SSF49562">
    <property type="entry name" value="C2 domain (Calcium/lipid-binding domain, CaLB)"/>
    <property type="match status" value="1"/>
</dbReference>
<keyword evidence="5" id="KW-0677">Repeat</keyword>
<keyword evidence="14" id="KW-1185">Reference proteome</keyword>
<dbReference type="GO" id="GO:0009395">
    <property type="term" value="P:phospholipid catabolic process"/>
    <property type="evidence" value="ECO:0007669"/>
    <property type="project" value="TreeGrafter"/>
</dbReference>
<dbReference type="GO" id="GO:0005886">
    <property type="term" value="C:plasma membrane"/>
    <property type="evidence" value="ECO:0007669"/>
    <property type="project" value="TreeGrafter"/>
</dbReference>
<comment type="catalytic activity">
    <reaction evidence="1 10">
        <text>a 1,2-diacyl-sn-glycero-3-phosphocholine + H2O = a 1,2-diacyl-sn-glycero-3-phosphate + choline + H(+)</text>
        <dbReference type="Rhea" id="RHEA:14445"/>
        <dbReference type="ChEBI" id="CHEBI:15354"/>
        <dbReference type="ChEBI" id="CHEBI:15377"/>
        <dbReference type="ChEBI" id="CHEBI:15378"/>
        <dbReference type="ChEBI" id="CHEBI:57643"/>
        <dbReference type="ChEBI" id="CHEBI:58608"/>
        <dbReference type="EC" id="3.1.4.4"/>
    </reaction>
</comment>
<dbReference type="CDD" id="cd09142">
    <property type="entry name" value="PLDc_pPLD_like_2"/>
    <property type="match status" value="1"/>
</dbReference>
<dbReference type="InterPro" id="IPR001736">
    <property type="entry name" value="PLipase_D/transphosphatidylase"/>
</dbReference>
<evidence type="ECO:0000256" key="10">
    <source>
        <dbReference type="PIRNR" id="PIRNR036470"/>
    </source>
</evidence>
<dbReference type="PANTHER" id="PTHR18896:SF115">
    <property type="entry name" value="PHOSPHOLIPASE D ALPHA 1"/>
    <property type="match status" value="1"/>
</dbReference>
<dbReference type="Proteomes" id="UP000886520">
    <property type="component" value="Chromosome 2"/>
</dbReference>
<dbReference type="Pfam" id="PF00614">
    <property type="entry name" value="PLDc"/>
    <property type="match status" value="1"/>
</dbReference>
<dbReference type="InterPro" id="IPR015679">
    <property type="entry name" value="PLipase_D_fam"/>
</dbReference>
<dbReference type="Gene3D" id="2.60.40.150">
    <property type="entry name" value="C2 domain"/>
    <property type="match status" value="1"/>
</dbReference>
<dbReference type="PROSITE" id="PS50035">
    <property type="entry name" value="PLD"/>
    <property type="match status" value="1"/>
</dbReference>
<dbReference type="PROSITE" id="PS50004">
    <property type="entry name" value="C2"/>
    <property type="match status" value="1"/>
</dbReference>
<dbReference type="EC" id="3.1.4.4" evidence="10"/>
<dbReference type="Pfam" id="PF00168">
    <property type="entry name" value="C2"/>
    <property type="match status" value="1"/>
</dbReference>
<dbReference type="AlphaFoldDB" id="A0A9D4V955"/>
<dbReference type="PIRSF" id="PIRSF036470">
    <property type="entry name" value="PLD_plant"/>
    <property type="match status" value="1"/>
</dbReference>
<evidence type="ECO:0000259" key="12">
    <source>
        <dbReference type="PROSITE" id="PS50035"/>
    </source>
</evidence>
<dbReference type="FunFam" id="3.30.870.10:FF:000025">
    <property type="entry name" value="Phospholipase D delta"/>
    <property type="match status" value="1"/>
</dbReference>
<name>A0A9D4V955_ADICA</name>
<dbReference type="SMART" id="SM00239">
    <property type="entry name" value="C2"/>
    <property type="match status" value="1"/>
</dbReference>
<feature type="domain" description="C2" evidence="11">
    <location>
        <begin position="51"/>
        <end position="169"/>
    </location>
</feature>